<protein>
    <recommendedName>
        <fullName evidence="2">PiggyBac transposable element-derived protein domain-containing protein</fullName>
    </recommendedName>
</protein>
<evidence type="ECO:0000313" key="4">
    <source>
        <dbReference type="Proteomes" id="UP000801492"/>
    </source>
</evidence>
<dbReference type="AlphaFoldDB" id="A0A8K0GAF0"/>
<feature type="compositionally biased region" description="Low complexity" evidence="1">
    <location>
        <begin position="83"/>
        <end position="93"/>
    </location>
</feature>
<dbReference type="Proteomes" id="UP000801492">
    <property type="component" value="Unassembled WGS sequence"/>
</dbReference>
<organism evidence="3 4">
    <name type="scientific">Ignelater luminosus</name>
    <name type="common">Cucubano</name>
    <name type="synonym">Pyrophorus luminosus</name>
    <dbReference type="NCBI Taxonomy" id="2038154"/>
    <lineage>
        <taxon>Eukaryota</taxon>
        <taxon>Metazoa</taxon>
        <taxon>Ecdysozoa</taxon>
        <taxon>Arthropoda</taxon>
        <taxon>Hexapoda</taxon>
        <taxon>Insecta</taxon>
        <taxon>Pterygota</taxon>
        <taxon>Neoptera</taxon>
        <taxon>Endopterygota</taxon>
        <taxon>Coleoptera</taxon>
        <taxon>Polyphaga</taxon>
        <taxon>Elateriformia</taxon>
        <taxon>Elateroidea</taxon>
        <taxon>Elateridae</taxon>
        <taxon>Agrypninae</taxon>
        <taxon>Pyrophorini</taxon>
        <taxon>Ignelater</taxon>
    </lineage>
</organism>
<dbReference type="PANTHER" id="PTHR47272:SF1">
    <property type="entry name" value="PIGGYBAC TRANSPOSABLE ELEMENT-DERIVED PROTEIN 3-LIKE"/>
    <property type="match status" value="1"/>
</dbReference>
<evidence type="ECO:0000259" key="2">
    <source>
        <dbReference type="Pfam" id="PF13843"/>
    </source>
</evidence>
<name>A0A8K0GAF0_IGNLU</name>
<dbReference type="InterPro" id="IPR029526">
    <property type="entry name" value="PGBD"/>
</dbReference>
<evidence type="ECO:0000256" key="1">
    <source>
        <dbReference type="SAM" id="MobiDB-lite"/>
    </source>
</evidence>
<comment type="caution">
    <text evidence="3">The sequence shown here is derived from an EMBL/GenBank/DDBJ whole genome shotgun (WGS) entry which is preliminary data.</text>
</comment>
<evidence type="ECO:0000313" key="3">
    <source>
        <dbReference type="EMBL" id="KAF2891208.1"/>
    </source>
</evidence>
<dbReference type="EMBL" id="VTPC01036705">
    <property type="protein sequence ID" value="KAF2891208.1"/>
    <property type="molecule type" value="Genomic_DNA"/>
</dbReference>
<dbReference type="Pfam" id="PF13843">
    <property type="entry name" value="DDE_Tnp_1_7"/>
    <property type="match status" value="1"/>
</dbReference>
<feature type="domain" description="PiggyBac transposable element-derived protein" evidence="2">
    <location>
        <begin position="120"/>
        <end position="226"/>
    </location>
</feature>
<dbReference type="PANTHER" id="PTHR47272">
    <property type="entry name" value="DDE_TNP_1_7 DOMAIN-CONTAINING PROTEIN"/>
    <property type="match status" value="1"/>
</dbReference>
<proteinExistence type="predicted"/>
<feature type="region of interest" description="Disordered" evidence="1">
    <location>
        <begin position="83"/>
        <end position="108"/>
    </location>
</feature>
<accession>A0A8K0GAF0</accession>
<dbReference type="OrthoDB" id="6770600at2759"/>
<feature type="non-terminal residue" evidence="3">
    <location>
        <position position="240"/>
    </location>
</feature>
<keyword evidence="4" id="KW-1185">Reference proteome</keyword>
<sequence>VKLFSEVKQVNSFYGKKRIPLYVRDIPSNNEDSVLEDDDVATKAPENICNLNSEVNEDDGFSSDDDILLSLYFIDNNIPTTSAGTSASTQQKSNSSKTNKEQERRNTALPEKIMNLTTLYKLFKLFFPDCFMQQIIDMTELYSAQTRPNKPITTSISEMERCFGILLWMSLIKQNSSRNYWSSATITPQIAEVISVNRFEELKRFLHFSNNEELQKKTDKIQPLLDHKFYKNNILAWMNK</sequence>
<reference evidence="3" key="1">
    <citation type="submission" date="2019-08" db="EMBL/GenBank/DDBJ databases">
        <title>The genome of the North American firefly Photinus pyralis.</title>
        <authorList>
            <consortium name="Photinus pyralis genome working group"/>
            <person name="Fallon T.R."/>
            <person name="Sander Lower S.E."/>
            <person name="Weng J.-K."/>
        </authorList>
    </citation>
    <scope>NUCLEOTIDE SEQUENCE</scope>
    <source>
        <strain evidence="3">TRF0915ILg1</strain>
        <tissue evidence="3">Whole body</tissue>
    </source>
</reference>
<gene>
    <name evidence="3" type="ORF">ILUMI_14965</name>
</gene>